<name>I7CEW7_MYCHA</name>
<dbReference type="STRING" id="1212765.MHLP_01130"/>
<dbReference type="EMBL" id="CP003731">
    <property type="protein sequence ID" value="AFO51806.1"/>
    <property type="molecule type" value="Genomic_DNA"/>
</dbReference>
<keyword evidence="2" id="KW-1185">Reference proteome</keyword>
<organism evidence="1 2">
    <name type="scientific">Mycoplasma haematolamae (strain Purdue)</name>
    <dbReference type="NCBI Taxonomy" id="1212765"/>
    <lineage>
        <taxon>Bacteria</taxon>
        <taxon>Bacillati</taxon>
        <taxon>Mycoplasmatota</taxon>
        <taxon>Mollicutes</taxon>
        <taxon>Mycoplasmataceae</taxon>
        <taxon>Mycoplasma</taxon>
    </lineage>
</organism>
<evidence type="ECO:0000313" key="1">
    <source>
        <dbReference type="EMBL" id="AFO51806.1"/>
    </source>
</evidence>
<dbReference type="PATRIC" id="fig|1212765.3.peg.256"/>
<dbReference type="Proteomes" id="UP000006502">
    <property type="component" value="Chromosome"/>
</dbReference>
<gene>
    <name evidence="1" type="ordered locus">MHLP_01130</name>
</gene>
<reference evidence="2" key="2">
    <citation type="submission" date="2012-07" db="EMBL/GenBank/DDBJ databases">
        <title>Complete genome sequence of 'Candidatus Mycoplasma haemolamae'.</title>
        <authorList>
            <person name="Guimaraes A.M.S."/>
            <person name="Toth B."/>
            <person name="Santos A.P."/>
            <person name="Nascimento N.C."/>
            <person name="Sojka J.E."/>
            <person name="Messick J.B."/>
        </authorList>
    </citation>
    <scope>NUCLEOTIDE SEQUENCE [LARGE SCALE GENOMIC DNA]</scope>
    <source>
        <strain evidence="2">Purdue</strain>
    </source>
</reference>
<sequence>MIKEAAIATAGLGAVGGITTTVVVANSGDTNTDSPGVSSTTKEPIDYNYWEKEIRYKIKLKKDYSITSHELHCQREVGKYSFFRFRDTVGSNSFDLICDHIEERKDIQEIKEQYGNDTVSVTCTHTGDSENIKNFDCLVTGKDMQMKVKLGDFSKVTFYW</sequence>
<dbReference type="AlphaFoldDB" id="I7CEW7"/>
<proteinExistence type="predicted"/>
<evidence type="ECO:0000313" key="2">
    <source>
        <dbReference type="Proteomes" id="UP000006502"/>
    </source>
</evidence>
<protein>
    <submittedName>
        <fullName evidence="1">Uncharacterized protein</fullName>
    </submittedName>
</protein>
<dbReference type="KEGG" id="mhl:MHLP_01130"/>
<dbReference type="HOGENOM" id="CLU_136753_0_0_14"/>
<accession>I7CEW7</accession>
<reference evidence="1 2" key="1">
    <citation type="journal article" date="2012" name="J. Bacteriol.">
        <title>Genome Sequence of "Candidatus Mycoplasma haemolamae" Strain Purdue, a Red Blood Cell Pathogen of Alpacas (Vicugna pacos) and Llamas (Lama glama).</title>
        <authorList>
            <person name="Guimaraes A.M."/>
            <person name="Toth B."/>
            <person name="Santos A.P."/>
            <person name="do Nascimento N.C."/>
            <person name="Kritchevsky J.E."/>
            <person name="Messick J.B."/>
        </authorList>
    </citation>
    <scope>NUCLEOTIDE SEQUENCE [LARGE SCALE GENOMIC DNA]</scope>
    <source>
        <strain evidence="1 2">Purdue</strain>
    </source>
</reference>